<dbReference type="Pfam" id="PF25470">
    <property type="entry name" value="DUF7901"/>
    <property type="match status" value="1"/>
</dbReference>
<reference evidence="4 5" key="1">
    <citation type="submission" date="2018-02" db="EMBL/GenBank/DDBJ databases">
        <title>Comparative genomes isolates from brazilian mangrove.</title>
        <authorList>
            <person name="Araujo J.E."/>
            <person name="Taketani R.G."/>
            <person name="Silva M.C.P."/>
            <person name="Loureco M.V."/>
            <person name="Andreote F.D."/>
        </authorList>
    </citation>
    <scope>NUCLEOTIDE SEQUENCE [LARGE SCALE GENOMIC DNA]</scope>
    <source>
        <strain evidence="4 5">Nap-Phe MGV</strain>
    </source>
</reference>
<dbReference type="OrthoDB" id="8546380at2"/>
<evidence type="ECO:0000313" key="5">
    <source>
        <dbReference type="Proteomes" id="UP000237819"/>
    </source>
</evidence>
<organism evidence="4 5">
    <name type="scientific">Blastopirellula marina</name>
    <dbReference type="NCBI Taxonomy" id="124"/>
    <lineage>
        <taxon>Bacteria</taxon>
        <taxon>Pseudomonadati</taxon>
        <taxon>Planctomycetota</taxon>
        <taxon>Planctomycetia</taxon>
        <taxon>Pirellulales</taxon>
        <taxon>Pirellulaceae</taxon>
        <taxon>Blastopirellula</taxon>
    </lineage>
</organism>
<evidence type="ECO:0000313" key="4">
    <source>
        <dbReference type="EMBL" id="PQO46207.1"/>
    </source>
</evidence>
<name>A0A2S8GP57_9BACT</name>
<dbReference type="Proteomes" id="UP000237819">
    <property type="component" value="Unassembled WGS sequence"/>
</dbReference>
<evidence type="ECO:0000259" key="2">
    <source>
        <dbReference type="Pfam" id="PF07589"/>
    </source>
</evidence>
<dbReference type="NCBIfam" id="TIGR02595">
    <property type="entry name" value="PEP_CTERM"/>
    <property type="match status" value="1"/>
</dbReference>
<dbReference type="AlphaFoldDB" id="A0A2S8GP57"/>
<dbReference type="InterPro" id="IPR057223">
    <property type="entry name" value="DUF7901"/>
</dbReference>
<evidence type="ECO:0000256" key="1">
    <source>
        <dbReference type="SAM" id="SignalP"/>
    </source>
</evidence>
<protein>
    <submittedName>
        <fullName evidence="4">Uncharacterized protein</fullName>
    </submittedName>
</protein>
<feature type="signal peptide" evidence="1">
    <location>
        <begin position="1"/>
        <end position="23"/>
    </location>
</feature>
<dbReference type="RefSeq" id="WP_105335178.1">
    <property type="nucleotide sequence ID" value="NZ_PUHZ01000010.1"/>
</dbReference>
<proteinExistence type="predicted"/>
<sequence>MKRLSFSLFCLLLLLATAVQVNADIIFWQPLTSDLPHKGGRLSNISSTYVADEFTLASDALVTQIDWYGNYEGSLVPGPTDFRVQIFSDNSGLPGRSVFQDTVTVTGVDTGLVNELRHSVISYSATLNNPFTATASTVYYFSIADADTATSSAWRWENSDYQLTSETFAWNPSTAAWNLQTRNAFAFTLHETQPVPEPASLALFGLGAVGVGLLARRRNQKARASQD</sequence>
<keyword evidence="1" id="KW-0732">Signal</keyword>
<comment type="caution">
    <text evidence="4">The sequence shown here is derived from an EMBL/GenBank/DDBJ whole genome shotgun (WGS) entry which is preliminary data.</text>
</comment>
<dbReference type="Pfam" id="PF07589">
    <property type="entry name" value="PEP-CTERM"/>
    <property type="match status" value="1"/>
</dbReference>
<gene>
    <name evidence="4" type="ORF">C5Y93_09475</name>
</gene>
<feature type="domain" description="DUF7901" evidence="3">
    <location>
        <begin position="46"/>
        <end position="178"/>
    </location>
</feature>
<dbReference type="EMBL" id="PUHZ01000010">
    <property type="protein sequence ID" value="PQO46207.1"/>
    <property type="molecule type" value="Genomic_DNA"/>
</dbReference>
<feature type="domain" description="Ice-binding protein C-terminal" evidence="2">
    <location>
        <begin position="194"/>
        <end position="218"/>
    </location>
</feature>
<evidence type="ECO:0000259" key="3">
    <source>
        <dbReference type="Pfam" id="PF25470"/>
    </source>
</evidence>
<feature type="chain" id="PRO_5015559429" evidence="1">
    <location>
        <begin position="24"/>
        <end position="227"/>
    </location>
</feature>
<dbReference type="InterPro" id="IPR013424">
    <property type="entry name" value="Ice-binding_C"/>
</dbReference>
<accession>A0A2S8GP57</accession>